<evidence type="ECO:0000256" key="14">
    <source>
        <dbReference type="ARBA" id="ARBA00044961"/>
    </source>
</evidence>
<keyword evidence="17" id="KW-1185">Reference proteome</keyword>
<keyword evidence="2" id="KW-0217">Developmental protein</keyword>
<dbReference type="GO" id="GO:0007155">
    <property type="term" value="P:cell adhesion"/>
    <property type="evidence" value="ECO:0007669"/>
    <property type="project" value="UniProtKB-KW"/>
</dbReference>
<comment type="similarity">
    <text evidence="12">Belongs to the reelin family.</text>
</comment>
<organism evidence="16">
    <name type="scientific">Darwinula stevensoni</name>
    <dbReference type="NCBI Taxonomy" id="69355"/>
    <lineage>
        <taxon>Eukaryota</taxon>
        <taxon>Metazoa</taxon>
        <taxon>Ecdysozoa</taxon>
        <taxon>Arthropoda</taxon>
        <taxon>Crustacea</taxon>
        <taxon>Oligostraca</taxon>
        <taxon>Ostracoda</taxon>
        <taxon>Podocopa</taxon>
        <taxon>Podocopida</taxon>
        <taxon>Darwinulocopina</taxon>
        <taxon>Darwinuloidea</taxon>
        <taxon>Darwinulidae</taxon>
        <taxon>Darwinula</taxon>
    </lineage>
</organism>
<accession>A0A7R9A294</accession>
<comment type="subunit">
    <text evidence="14">Oligomer of disulfide-linked homodimers.</text>
</comment>
<dbReference type="GO" id="GO:0001764">
    <property type="term" value="P:neuron migration"/>
    <property type="evidence" value="ECO:0007669"/>
    <property type="project" value="InterPro"/>
</dbReference>
<dbReference type="EMBL" id="LR899544">
    <property type="protein sequence ID" value="CAD7240379.1"/>
    <property type="molecule type" value="Genomic_DNA"/>
</dbReference>
<evidence type="ECO:0000256" key="2">
    <source>
        <dbReference type="ARBA" id="ARBA00022473"/>
    </source>
</evidence>
<evidence type="ECO:0000256" key="6">
    <source>
        <dbReference type="ARBA" id="ARBA00022723"/>
    </source>
</evidence>
<keyword evidence="3" id="KW-0964">Secreted</keyword>
<evidence type="ECO:0000256" key="3">
    <source>
        <dbReference type="ARBA" id="ARBA00022525"/>
    </source>
</evidence>
<reference evidence="16" key="1">
    <citation type="submission" date="2020-11" db="EMBL/GenBank/DDBJ databases">
        <authorList>
            <person name="Tran Van P."/>
        </authorList>
    </citation>
    <scope>NUCLEOTIDE SEQUENCE</scope>
</reference>
<keyword evidence="9" id="KW-0862">Zinc</keyword>
<comment type="function">
    <text evidence="15">Extracellular matrix serine protease secreted by pioneer neurons that plays a role in layering of neurons in the cerebral cortex and cerebellum by coordinating cell positioning during neurodevelopment. Regulates microtubule function in neurons and neuronal migration. Binding to the extracellular domains of lipoprotein receptors VLDLR and LRP8/APOER2 induces tyrosine phosphorylation of DAB1 and modulation of TAU phosphorylation. Affects migration of sympathetic preganglionic neurons in the spinal cord, where it seems to act as a barrier to neuronal migration. Enzymatic activity is important for the modulation of cell adhesion.</text>
</comment>
<evidence type="ECO:0000256" key="13">
    <source>
        <dbReference type="ARBA" id="ARBA00023900"/>
    </source>
</evidence>
<evidence type="ECO:0000256" key="12">
    <source>
        <dbReference type="ARBA" id="ARBA00023773"/>
    </source>
</evidence>
<dbReference type="EMBL" id="CAJPEV010000027">
    <property type="protein sequence ID" value="CAG0879040.1"/>
    <property type="molecule type" value="Genomic_DNA"/>
</dbReference>
<evidence type="ECO:0000256" key="1">
    <source>
        <dbReference type="ARBA" id="ARBA00004498"/>
    </source>
</evidence>
<evidence type="ECO:0000256" key="4">
    <source>
        <dbReference type="ARBA" id="ARBA00022530"/>
    </source>
</evidence>
<dbReference type="PANTHER" id="PTHR11841">
    <property type="entry name" value="REELIN"/>
    <property type="match status" value="1"/>
</dbReference>
<evidence type="ECO:0000256" key="8">
    <source>
        <dbReference type="ARBA" id="ARBA00022825"/>
    </source>
</evidence>
<dbReference type="Gene3D" id="2.60.120.260">
    <property type="entry name" value="Galactose-binding domain-like"/>
    <property type="match status" value="3"/>
</dbReference>
<dbReference type="OrthoDB" id="6409725at2759"/>
<keyword evidence="10" id="KW-0106">Calcium</keyword>
<dbReference type="AlphaFoldDB" id="A0A7R9A294"/>
<dbReference type="GO" id="GO:0070325">
    <property type="term" value="F:lipoprotein particle receptor binding"/>
    <property type="evidence" value="ECO:0007669"/>
    <property type="project" value="InterPro"/>
</dbReference>
<dbReference type="GO" id="GO:0008236">
    <property type="term" value="F:serine-type peptidase activity"/>
    <property type="evidence" value="ECO:0007669"/>
    <property type="project" value="UniProtKB-KW"/>
</dbReference>
<keyword evidence="5" id="KW-0645">Protease</keyword>
<keyword evidence="4" id="KW-0272">Extracellular matrix</keyword>
<dbReference type="InterPro" id="IPR049419">
    <property type="entry name" value="Reelin_subrepeat-B"/>
</dbReference>
<keyword evidence="6" id="KW-0479">Metal-binding</keyword>
<name>A0A7R9A294_9CRUS</name>
<dbReference type="GO" id="GO:0007417">
    <property type="term" value="P:central nervous system development"/>
    <property type="evidence" value="ECO:0007669"/>
    <property type="project" value="InterPro"/>
</dbReference>
<evidence type="ECO:0000256" key="9">
    <source>
        <dbReference type="ARBA" id="ARBA00022833"/>
    </source>
</evidence>
<evidence type="ECO:0000256" key="15">
    <source>
        <dbReference type="ARBA" id="ARBA00046064"/>
    </source>
</evidence>
<gene>
    <name evidence="16" type="ORF">DSTB1V02_LOCUS403</name>
</gene>
<dbReference type="SUPFAM" id="SSF50939">
    <property type="entry name" value="Sialidases"/>
    <property type="match status" value="1"/>
</dbReference>
<proteinExistence type="inferred from homology"/>
<evidence type="ECO:0000256" key="7">
    <source>
        <dbReference type="ARBA" id="ARBA00022801"/>
    </source>
</evidence>
<evidence type="ECO:0000313" key="17">
    <source>
        <dbReference type="Proteomes" id="UP000677054"/>
    </source>
</evidence>
<protein>
    <recommendedName>
        <fullName evidence="13">Reelin</fullName>
    </recommendedName>
</protein>
<keyword evidence="11" id="KW-0130">Cell adhesion</keyword>
<dbReference type="Proteomes" id="UP000677054">
    <property type="component" value="Unassembled WGS sequence"/>
</dbReference>
<dbReference type="InterPro" id="IPR036278">
    <property type="entry name" value="Sialidase_sf"/>
</dbReference>
<dbReference type="GO" id="GO:0006508">
    <property type="term" value="P:proteolysis"/>
    <property type="evidence" value="ECO:0007669"/>
    <property type="project" value="UniProtKB-KW"/>
</dbReference>
<dbReference type="PANTHER" id="PTHR11841:SF1">
    <property type="entry name" value="REELIN"/>
    <property type="match status" value="1"/>
</dbReference>
<comment type="subcellular location">
    <subcellularLocation>
        <location evidence="1">Secreted</location>
        <location evidence="1">Extracellular space</location>
        <location evidence="1">Extracellular matrix</location>
    </subcellularLocation>
</comment>
<evidence type="ECO:0000256" key="10">
    <source>
        <dbReference type="ARBA" id="ARBA00022837"/>
    </source>
</evidence>
<evidence type="ECO:0000313" key="16">
    <source>
        <dbReference type="EMBL" id="CAD7240379.1"/>
    </source>
</evidence>
<dbReference type="InterPro" id="IPR034968">
    <property type="entry name" value="Reelin"/>
</dbReference>
<evidence type="ECO:0000256" key="5">
    <source>
        <dbReference type="ARBA" id="ARBA00022670"/>
    </source>
</evidence>
<dbReference type="Pfam" id="PF21471">
    <property type="entry name" value="Reelin_subrepeat-B"/>
    <property type="match status" value="3"/>
</dbReference>
<sequence>MQVFDAQCHVHRCDEGYSGEDCGKRRGEEEGAQVIRMESEEELKERRVRVTGGGIGRGCARITSGNSLYFSRIAARRSGWVVRLRSAAHETQLLRCIVVGVRMMETKDFVAEYVQFLQFWLRIGGGDLILCSSTSSSPPVILEYSTDGGIRWHFLQEFPPRQHHSPRLVRIQAKGPVPGTGLDGWENGMPWMSTTDRVLKRYCNSPVESAVFHGSRHEEKFALTHDVVFRDHDVLMFEMAVECGAMFSEEEKVSFEYGIVDDRGLVEWSLFRNALHPPSSSSFSSPVPFVEPSIFYPGNWSRVLLTPPKRILDRPVLIRWIQKKGSGFSLRHVYLGPACPNHCSGHGRCRNGLCLCDSEKYLGVECRFSERVQTGLEEHFEDHDDDDKSGRGHVNGLIYHGGWVDFFCGRKSWNERSLVMGGPGPRVVLTPPLNTSNTSSMMLTVGIGSSVSSDPKAGCFPAWDEKGSVIVDASVDGGLTWSPPLQVLSPAHFQEPRPIWIPLPDSARGPEIHFRFWQPFPSDTDSSRPHPRPTWSVDDIYIVPNEPGMTGLEEDFQPLHKAQWFRISNGKISQTCGAPDNVLQFGQENSTLNSTSRHVHVAESPD</sequence>
<keyword evidence="8" id="KW-0720">Serine protease</keyword>
<dbReference type="GO" id="GO:0046872">
    <property type="term" value="F:metal ion binding"/>
    <property type="evidence" value="ECO:0007669"/>
    <property type="project" value="UniProtKB-KW"/>
</dbReference>
<evidence type="ECO:0000256" key="11">
    <source>
        <dbReference type="ARBA" id="ARBA00022889"/>
    </source>
</evidence>
<keyword evidence="7" id="KW-0378">Hydrolase</keyword>